<evidence type="ECO:0000259" key="8">
    <source>
        <dbReference type="Pfam" id="PF02777"/>
    </source>
</evidence>
<dbReference type="GO" id="GO:0004784">
    <property type="term" value="F:superoxide dismutase activity"/>
    <property type="evidence" value="ECO:0007669"/>
    <property type="project" value="UniProtKB-EC"/>
</dbReference>
<evidence type="ECO:0000256" key="3">
    <source>
        <dbReference type="ARBA" id="ARBA00022723"/>
    </source>
</evidence>
<dbReference type="EC" id="1.15.1.1" evidence="2 6"/>
<dbReference type="InterPro" id="IPR019832">
    <property type="entry name" value="Mn/Fe_SOD_C"/>
</dbReference>
<feature type="domain" description="Manganese/iron superoxide dismutase N-terminal" evidence="7">
    <location>
        <begin position="24"/>
        <end position="104"/>
    </location>
</feature>
<comment type="function">
    <text evidence="6">Destroys radicals which are normally produced within the cells and which are toxic to biological systems.</text>
</comment>
<dbReference type="InterPro" id="IPR019831">
    <property type="entry name" value="Mn/Fe_SOD_N"/>
</dbReference>
<dbReference type="PROSITE" id="PS00088">
    <property type="entry name" value="SOD_MN"/>
    <property type="match status" value="1"/>
</dbReference>
<dbReference type="InterPro" id="IPR036314">
    <property type="entry name" value="SOD_C_sf"/>
</dbReference>
<sequence length="222" mass="25071">MKGASRKTRYVKATQLKEDNMAVYTLPELPYDYSALEPYISGEIMELHHDKHHKAYVDGANTALDKLAEARDKADFGAINKLEKDLAFNLAGHVNHSVFWKNMAPKGSAPERPTDELGAAIDEFFGSFDNMKAQFTAAATGIQGSGWASLVWDPLGKRINTLQFYDHQNNLPAGSIPLLQLDMWEHAFYLQYKNVKGDYVKSWWNVVNWDDVALRFSEARVA</sequence>
<evidence type="ECO:0000256" key="2">
    <source>
        <dbReference type="ARBA" id="ARBA00012682"/>
    </source>
</evidence>
<evidence type="ECO:0000256" key="4">
    <source>
        <dbReference type="ARBA" id="ARBA00023002"/>
    </source>
</evidence>
<feature type="binding site" evidence="5">
    <location>
        <position position="182"/>
    </location>
    <ligand>
        <name>Mn(2+)</name>
        <dbReference type="ChEBI" id="CHEBI:29035"/>
    </ligand>
</feature>
<dbReference type="FunFam" id="3.55.40.20:FF:000004">
    <property type="entry name" value="Superoxide dismutase [Fe]"/>
    <property type="match status" value="1"/>
</dbReference>
<comment type="catalytic activity">
    <reaction evidence="6">
        <text>2 superoxide + 2 H(+) = H2O2 + O2</text>
        <dbReference type="Rhea" id="RHEA:20696"/>
        <dbReference type="ChEBI" id="CHEBI:15378"/>
        <dbReference type="ChEBI" id="CHEBI:15379"/>
        <dbReference type="ChEBI" id="CHEBI:16240"/>
        <dbReference type="ChEBI" id="CHEBI:18421"/>
        <dbReference type="EC" id="1.15.1.1"/>
    </reaction>
</comment>
<comment type="similarity">
    <text evidence="1 6">Belongs to the iron/manganese superoxide dismutase family.</text>
</comment>
<accession>A0A2C7AU13</accession>
<dbReference type="FunFam" id="1.10.287.990:FF:000001">
    <property type="entry name" value="Superoxide dismutase"/>
    <property type="match status" value="1"/>
</dbReference>
<reference evidence="9" key="1">
    <citation type="submission" date="2016-05" db="EMBL/GenBank/DDBJ databases">
        <authorList>
            <person name="Lavstsen T."/>
            <person name="Jespersen J.S."/>
        </authorList>
    </citation>
    <scope>NUCLEOTIDE SEQUENCE</scope>
    <source>
        <strain evidence="9">PFRJS10</strain>
    </source>
</reference>
<protein>
    <recommendedName>
        <fullName evidence="2 6">Superoxide dismutase</fullName>
        <ecNumber evidence="2 6">1.15.1.1</ecNumber>
    </recommendedName>
</protein>
<proteinExistence type="inferred from homology"/>
<dbReference type="PRINTS" id="PR01703">
    <property type="entry name" value="MNSODISMTASE"/>
</dbReference>
<dbReference type="InterPro" id="IPR050265">
    <property type="entry name" value="Fe/Mn_Superoxide_Dismutase"/>
</dbReference>
<feature type="binding site" evidence="5">
    <location>
        <position position="186"/>
    </location>
    <ligand>
        <name>Mn(2+)</name>
        <dbReference type="ChEBI" id="CHEBI:29035"/>
    </ligand>
</feature>
<gene>
    <name evidence="9" type="ORF">PFR_JS10_1579</name>
</gene>
<dbReference type="PANTHER" id="PTHR11404">
    <property type="entry name" value="SUPEROXIDE DISMUTASE 2"/>
    <property type="match status" value="1"/>
</dbReference>
<dbReference type="InterPro" id="IPR019833">
    <property type="entry name" value="Mn/Fe_SOD_BS"/>
</dbReference>
<feature type="binding site" evidence="5">
    <location>
        <position position="48"/>
    </location>
    <ligand>
        <name>Mn(2+)</name>
        <dbReference type="ChEBI" id="CHEBI:29035"/>
    </ligand>
</feature>
<dbReference type="Gene3D" id="3.55.40.20">
    <property type="entry name" value="Iron/manganese superoxide dismutase, C-terminal domain"/>
    <property type="match status" value="1"/>
</dbReference>
<dbReference type="Pfam" id="PF00081">
    <property type="entry name" value="Sod_Fe_N"/>
    <property type="match status" value="1"/>
</dbReference>
<evidence type="ECO:0000256" key="1">
    <source>
        <dbReference type="ARBA" id="ARBA00008714"/>
    </source>
</evidence>
<dbReference type="InterPro" id="IPR001189">
    <property type="entry name" value="Mn/Fe_SOD"/>
</dbReference>
<evidence type="ECO:0000256" key="5">
    <source>
        <dbReference type="PIRSR" id="PIRSR000349-1"/>
    </source>
</evidence>
<evidence type="ECO:0000313" key="9">
    <source>
        <dbReference type="EMBL" id="SBN39222.1"/>
    </source>
</evidence>
<evidence type="ECO:0000259" key="7">
    <source>
        <dbReference type="Pfam" id="PF00081"/>
    </source>
</evidence>
<evidence type="ECO:0000256" key="6">
    <source>
        <dbReference type="RuleBase" id="RU000414"/>
    </source>
</evidence>
<feature type="domain" description="Manganese/iron superoxide dismutase C-terminal" evidence="8">
    <location>
        <begin position="113"/>
        <end position="213"/>
    </location>
</feature>
<dbReference type="Pfam" id="PF02777">
    <property type="entry name" value="Sod_Fe_C"/>
    <property type="match status" value="1"/>
</dbReference>
<dbReference type="AlphaFoldDB" id="A0A2C7AU13"/>
<keyword evidence="3 5" id="KW-0479">Metal-binding</keyword>
<organism evidence="9">
    <name type="scientific">Propionibacterium freudenreichii</name>
    <dbReference type="NCBI Taxonomy" id="1744"/>
    <lineage>
        <taxon>Bacteria</taxon>
        <taxon>Bacillati</taxon>
        <taxon>Actinomycetota</taxon>
        <taxon>Actinomycetes</taxon>
        <taxon>Propionibacteriales</taxon>
        <taxon>Propionibacteriaceae</taxon>
        <taxon>Propionibacterium</taxon>
    </lineage>
</organism>
<name>A0A2C7AU13_9ACTN</name>
<dbReference type="GO" id="GO:0046872">
    <property type="term" value="F:metal ion binding"/>
    <property type="evidence" value="ECO:0007669"/>
    <property type="project" value="UniProtKB-KW"/>
</dbReference>
<keyword evidence="4 6" id="KW-0560">Oxidoreductase</keyword>
<dbReference type="PANTHER" id="PTHR11404:SF6">
    <property type="entry name" value="SUPEROXIDE DISMUTASE [MN], MITOCHONDRIAL"/>
    <property type="match status" value="1"/>
</dbReference>
<feature type="binding site" evidence="5">
    <location>
        <position position="96"/>
    </location>
    <ligand>
        <name>Mn(2+)</name>
        <dbReference type="ChEBI" id="CHEBI:29035"/>
    </ligand>
</feature>
<dbReference type="Gene3D" id="1.10.287.990">
    <property type="entry name" value="Fe,Mn superoxide dismutase (SOD) domain"/>
    <property type="match status" value="1"/>
</dbReference>
<dbReference type="InterPro" id="IPR036324">
    <property type="entry name" value="Mn/Fe_SOD_N_sf"/>
</dbReference>
<dbReference type="SUPFAM" id="SSF54719">
    <property type="entry name" value="Fe,Mn superoxide dismutase (SOD), C-terminal domain"/>
    <property type="match status" value="1"/>
</dbReference>
<dbReference type="EMBL" id="LT576035">
    <property type="protein sequence ID" value="SBN39222.1"/>
    <property type="molecule type" value="Genomic_DNA"/>
</dbReference>
<dbReference type="PIRSF" id="PIRSF000349">
    <property type="entry name" value="SODismutase"/>
    <property type="match status" value="1"/>
</dbReference>
<dbReference type="SUPFAM" id="SSF46609">
    <property type="entry name" value="Fe,Mn superoxide dismutase (SOD), N-terminal domain"/>
    <property type="match status" value="1"/>
</dbReference>